<dbReference type="NCBIfam" id="TIGR01007">
    <property type="entry name" value="eps_fam"/>
    <property type="match status" value="1"/>
</dbReference>
<dbReference type="RefSeq" id="WP_135082932.1">
    <property type="nucleotide sequence ID" value="NZ_SPDV01000002.1"/>
</dbReference>
<feature type="coiled-coil region" evidence="16">
    <location>
        <begin position="334"/>
        <end position="387"/>
    </location>
</feature>
<comment type="similarity">
    <text evidence="2">Belongs to the CpsD/CapB family.</text>
</comment>
<evidence type="ECO:0000313" key="22">
    <source>
        <dbReference type="Proteomes" id="UP000298213"/>
    </source>
</evidence>
<evidence type="ECO:0000256" key="4">
    <source>
        <dbReference type="ARBA" id="ARBA00011903"/>
    </source>
</evidence>
<keyword evidence="7 21" id="KW-0808">Transferase</keyword>
<evidence type="ECO:0000256" key="8">
    <source>
        <dbReference type="ARBA" id="ARBA00022692"/>
    </source>
</evidence>
<evidence type="ECO:0000259" key="19">
    <source>
        <dbReference type="Pfam" id="PF13614"/>
    </source>
</evidence>
<comment type="subcellular location">
    <subcellularLocation>
        <location evidence="1">Cell inner membrane</location>
        <topology evidence="1">Multi-pass membrane protein</topology>
    </subcellularLocation>
</comment>
<dbReference type="InterPro" id="IPR025669">
    <property type="entry name" value="AAA_dom"/>
</dbReference>
<dbReference type="InterPro" id="IPR003856">
    <property type="entry name" value="LPS_length_determ_N"/>
</dbReference>
<dbReference type="PANTHER" id="PTHR32309:SF13">
    <property type="entry name" value="FERRIC ENTEROBACTIN TRANSPORT PROTEIN FEPE"/>
    <property type="match status" value="1"/>
</dbReference>
<feature type="domain" description="Polysaccharide chain length determinant N-terminal" evidence="18">
    <location>
        <begin position="43"/>
        <end position="135"/>
    </location>
</feature>
<comment type="similarity">
    <text evidence="3">Belongs to the etk/wzc family.</text>
</comment>
<evidence type="ECO:0000256" key="5">
    <source>
        <dbReference type="ARBA" id="ARBA00022475"/>
    </source>
</evidence>
<dbReference type="GO" id="GO:0005524">
    <property type="term" value="F:ATP binding"/>
    <property type="evidence" value="ECO:0007669"/>
    <property type="project" value="UniProtKB-KW"/>
</dbReference>
<gene>
    <name evidence="21" type="ORF">E2493_01265</name>
</gene>
<dbReference type="Pfam" id="PF02706">
    <property type="entry name" value="Wzz"/>
    <property type="match status" value="1"/>
</dbReference>
<evidence type="ECO:0000256" key="7">
    <source>
        <dbReference type="ARBA" id="ARBA00022679"/>
    </source>
</evidence>
<dbReference type="GO" id="GO:0005886">
    <property type="term" value="C:plasma membrane"/>
    <property type="evidence" value="ECO:0007669"/>
    <property type="project" value="UniProtKB-SubCell"/>
</dbReference>
<accession>A0A4Y8ZV74</accession>
<dbReference type="Gene3D" id="3.40.50.300">
    <property type="entry name" value="P-loop containing nucleotide triphosphate hydrolases"/>
    <property type="match status" value="1"/>
</dbReference>
<dbReference type="Proteomes" id="UP000298213">
    <property type="component" value="Unassembled WGS sequence"/>
</dbReference>
<keyword evidence="13 17" id="KW-0472">Membrane</keyword>
<evidence type="ECO:0000256" key="9">
    <source>
        <dbReference type="ARBA" id="ARBA00022741"/>
    </source>
</evidence>
<dbReference type="InterPro" id="IPR032807">
    <property type="entry name" value="GNVR"/>
</dbReference>
<evidence type="ECO:0000256" key="2">
    <source>
        <dbReference type="ARBA" id="ARBA00007316"/>
    </source>
</evidence>
<keyword evidence="5" id="KW-1003">Cell membrane</keyword>
<evidence type="ECO:0000256" key="1">
    <source>
        <dbReference type="ARBA" id="ARBA00004429"/>
    </source>
</evidence>
<evidence type="ECO:0000256" key="10">
    <source>
        <dbReference type="ARBA" id="ARBA00022777"/>
    </source>
</evidence>
<dbReference type="InterPro" id="IPR027417">
    <property type="entry name" value="P-loop_NTPase"/>
</dbReference>
<evidence type="ECO:0000256" key="12">
    <source>
        <dbReference type="ARBA" id="ARBA00022989"/>
    </source>
</evidence>
<sequence>MSNNNIEPAGAQPIWPLAPNTGSDLALPQQWGQQSYNTGTMPDINLATLWRILSEWRWLILGAVAVGIACAVVFTFLTTPLYRSTATLEINPPTVEILDERKTGTPRVSNDRDYMATQVGLLASRSLAQRVAQELNLPGNNEFVPVQADRNTRLKIATGKLMGGLEVNPVPNSRIVKIAFVSESPALAAQITNSFADNYINSNLERRYEASSYARQFLERQIAKVKGELENGERRLVAYAQAEGLITTATTGGQDGGTPGDTSSLQGASLIALNDALAQAQTRRIAAEQRYRQSARLNAAAVIDSTAALRSPRAGLQAEYQEKLSSFKPDYPDMVRLRSRIEALGEEIAQERNAVAGGKTSTLLAEYQAAMAEEQKLQGQVQRLKNSVLTERGERIQYNIIQREVDTNRSLYDALLQRYKEIGVAGGIGTNTVSVVDRAEPPGGPYSPNLLLNLAAGLILGLVIGFGTALALEFLNDTVKTPDDVREKLRLPSLGVIPKKKGQGAIAEELQDQSSPISEAYSSLRTSLQFTTESGAPKTLLITSTRAAEGKSSTTLALAQGFARLGNSVLLIDSDLRTPAFVTSTEPSEGLSKLLTNGDPVTGHVVKTQFEGLSLLPCGPLPPNPAELLASARMKAIIAEAASTYDMVIVDGPPVLGLADAPLLAATCRATLLVIESGKTRTGAAVDALNRLRASGGNLAGAVLTKYRHRAHGYGYGYGYEPYRYGGVGSREREIRLIAQRES</sequence>
<dbReference type="Pfam" id="PF13807">
    <property type="entry name" value="GNVR"/>
    <property type="match status" value="1"/>
</dbReference>
<feature type="domain" description="Tyrosine-protein kinase G-rich" evidence="20">
    <location>
        <begin position="401"/>
        <end position="471"/>
    </location>
</feature>
<keyword evidence="6" id="KW-0997">Cell inner membrane</keyword>
<keyword evidence="16" id="KW-0175">Coiled coil</keyword>
<dbReference type="EMBL" id="SPDV01000002">
    <property type="protein sequence ID" value="TFI59910.1"/>
    <property type="molecule type" value="Genomic_DNA"/>
</dbReference>
<keyword evidence="10 21" id="KW-0418">Kinase</keyword>
<evidence type="ECO:0000256" key="11">
    <source>
        <dbReference type="ARBA" id="ARBA00022840"/>
    </source>
</evidence>
<dbReference type="PANTHER" id="PTHR32309">
    <property type="entry name" value="TYROSINE-PROTEIN KINASE"/>
    <property type="match status" value="1"/>
</dbReference>
<evidence type="ECO:0000256" key="14">
    <source>
        <dbReference type="ARBA" id="ARBA00023137"/>
    </source>
</evidence>
<evidence type="ECO:0000259" key="20">
    <source>
        <dbReference type="Pfam" id="PF13807"/>
    </source>
</evidence>
<name>A0A4Y8ZV74_9SPHN</name>
<proteinExistence type="inferred from homology"/>
<evidence type="ECO:0000259" key="18">
    <source>
        <dbReference type="Pfam" id="PF02706"/>
    </source>
</evidence>
<keyword evidence="14" id="KW-0829">Tyrosine-protein kinase</keyword>
<keyword evidence="8 17" id="KW-0812">Transmembrane</keyword>
<keyword evidence="12 17" id="KW-1133">Transmembrane helix</keyword>
<dbReference type="Pfam" id="PF13614">
    <property type="entry name" value="AAA_31"/>
    <property type="match status" value="1"/>
</dbReference>
<keyword evidence="22" id="KW-1185">Reference proteome</keyword>
<keyword evidence="9" id="KW-0547">Nucleotide-binding</keyword>
<evidence type="ECO:0000256" key="17">
    <source>
        <dbReference type="SAM" id="Phobius"/>
    </source>
</evidence>
<dbReference type="GO" id="GO:0004715">
    <property type="term" value="F:non-membrane spanning protein tyrosine kinase activity"/>
    <property type="evidence" value="ECO:0007669"/>
    <property type="project" value="UniProtKB-EC"/>
</dbReference>
<dbReference type="SUPFAM" id="SSF52540">
    <property type="entry name" value="P-loop containing nucleoside triphosphate hydrolases"/>
    <property type="match status" value="1"/>
</dbReference>
<organism evidence="21 22">
    <name type="scientific">Sphingomonas parva</name>
    <dbReference type="NCBI Taxonomy" id="2555898"/>
    <lineage>
        <taxon>Bacteria</taxon>
        <taxon>Pseudomonadati</taxon>
        <taxon>Pseudomonadota</taxon>
        <taxon>Alphaproteobacteria</taxon>
        <taxon>Sphingomonadales</taxon>
        <taxon>Sphingomonadaceae</taxon>
        <taxon>Sphingomonas</taxon>
    </lineage>
</organism>
<dbReference type="EC" id="2.7.10.2" evidence="4"/>
<reference evidence="21 22" key="1">
    <citation type="submission" date="2019-03" db="EMBL/GenBank/DDBJ databases">
        <title>Genome sequence of Sphingomonas sp. 17J27-24.</title>
        <authorList>
            <person name="Kim M."/>
            <person name="Maeng S."/>
            <person name="Sathiyaraj S."/>
        </authorList>
    </citation>
    <scope>NUCLEOTIDE SEQUENCE [LARGE SCALE GENOMIC DNA]</scope>
    <source>
        <strain evidence="21 22">17J27-24</strain>
    </source>
</reference>
<comment type="catalytic activity">
    <reaction evidence="15">
        <text>L-tyrosyl-[protein] + ATP = O-phospho-L-tyrosyl-[protein] + ADP + H(+)</text>
        <dbReference type="Rhea" id="RHEA:10596"/>
        <dbReference type="Rhea" id="RHEA-COMP:10136"/>
        <dbReference type="Rhea" id="RHEA-COMP:20101"/>
        <dbReference type="ChEBI" id="CHEBI:15378"/>
        <dbReference type="ChEBI" id="CHEBI:30616"/>
        <dbReference type="ChEBI" id="CHEBI:46858"/>
        <dbReference type="ChEBI" id="CHEBI:61978"/>
        <dbReference type="ChEBI" id="CHEBI:456216"/>
        <dbReference type="EC" id="2.7.10.2"/>
    </reaction>
</comment>
<feature type="domain" description="AAA" evidence="19">
    <location>
        <begin position="548"/>
        <end position="665"/>
    </location>
</feature>
<dbReference type="AlphaFoldDB" id="A0A4Y8ZV74"/>
<protein>
    <recommendedName>
        <fullName evidence="4">non-specific protein-tyrosine kinase</fullName>
        <ecNumber evidence="4">2.7.10.2</ecNumber>
    </recommendedName>
</protein>
<evidence type="ECO:0000256" key="3">
    <source>
        <dbReference type="ARBA" id="ARBA00008883"/>
    </source>
</evidence>
<dbReference type="InterPro" id="IPR005702">
    <property type="entry name" value="Wzc-like_C"/>
</dbReference>
<dbReference type="OrthoDB" id="230260at2"/>
<keyword evidence="11" id="KW-0067">ATP-binding</keyword>
<evidence type="ECO:0000313" key="21">
    <source>
        <dbReference type="EMBL" id="TFI59910.1"/>
    </source>
</evidence>
<dbReference type="CDD" id="cd05387">
    <property type="entry name" value="BY-kinase"/>
    <property type="match status" value="1"/>
</dbReference>
<feature type="transmembrane region" description="Helical" evidence="17">
    <location>
        <begin position="58"/>
        <end position="82"/>
    </location>
</feature>
<evidence type="ECO:0000256" key="15">
    <source>
        <dbReference type="ARBA" id="ARBA00051245"/>
    </source>
</evidence>
<dbReference type="InterPro" id="IPR050445">
    <property type="entry name" value="Bact_polysacc_biosynth/exp"/>
</dbReference>
<comment type="caution">
    <text evidence="21">The sequence shown here is derived from an EMBL/GenBank/DDBJ whole genome shotgun (WGS) entry which is preliminary data.</text>
</comment>
<evidence type="ECO:0000256" key="16">
    <source>
        <dbReference type="SAM" id="Coils"/>
    </source>
</evidence>
<evidence type="ECO:0000256" key="6">
    <source>
        <dbReference type="ARBA" id="ARBA00022519"/>
    </source>
</evidence>
<evidence type="ECO:0000256" key="13">
    <source>
        <dbReference type="ARBA" id="ARBA00023136"/>
    </source>
</evidence>